<sequence>MKVQGSCAMKPPMLGPFDGRRKRSRCQRCAASHLKCSGAHPCANCNRSSKSCIYVAASTDVPIIILDSSRHRSPAAKSVVRQRPVAPRASPAMDDERYFYYFDVFAQRNSFSGKTRLFTDDVKRMGELQRLPYFLNSIRALGALQAYKLGSPCQSRHAGDAYTSYVLYSQAVIGLRKSLDRQQNGMSDSNRTALLWTTLFLGMFELMSDNSGMGWLQHMVHGTAKGLAASGPSICDTATGARIFQQAKMFEVCRTIVFNDRSFLTQPEWRKASQRLWSDGGLSEEWRPLDSLVDIMLLCPDLRYRANRFCNAEDDNPSQGIPDDARDIASTGMALREALNAWHKAHLADEQVAESRRDASPVNTEDECSLLTRLFWAAISIYLSGEFDYEMHHWTRFGLAVPTFDAETVHGHVATILALTEHALERSSLSPLLFLFPLRIAGARSVWASRDQRARVLRILDAISERFAVGHAIREGLTDAWLEMGVVVNDW</sequence>
<dbReference type="PANTHER" id="PTHR38111">
    <property type="entry name" value="ZN(2)-C6 FUNGAL-TYPE DOMAIN-CONTAINING PROTEIN-RELATED"/>
    <property type="match status" value="1"/>
</dbReference>
<gene>
    <name evidence="3" type="ORF">LMH87_005303</name>
</gene>
<evidence type="ECO:0000259" key="2">
    <source>
        <dbReference type="SMART" id="SM00066"/>
    </source>
</evidence>
<organism evidence="3 4">
    <name type="scientific">Akanthomyces muscarius</name>
    <name type="common">Entomopathogenic fungus</name>
    <name type="synonym">Lecanicillium muscarium</name>
    <dbReference type="NCBI Taxonomy" id="2231603"/>
    <lineage>
        <taxon>Eukaryota</taxon>
        <taxon>Fungi</taxon>
        <taxon>Dikarya</taxon>
        <taxon>Ascomycota</taxon>
        <taxon>Pezizomycotina</taxon>
        <taxon>Sordariomycetes</taxon>
        <taxon>Hypocreomycetidae</taxon>
        <taxon>Hypocreales</taxon>
        <taxon>Cordycipitaceae</taxon>
        <taxon>Akanthomyces</taxon>
    </lineage>
</organism>
<dbReference type="Gene3D" id="4.10.240.10">
    <property type="entry name" value="Zn(2)-C6 fungal-type DNA-binding domain"/>
    <property type="match status" value="1"/>
</dbReference>
<dbReference type="InterPro" id="IPR001138">
    <property type="entry name" value="Zn2Cys6_DnaBD"/>
</dbReference>
<dbReference type="GeneID" id="80892462"/>
<dbReference type="EMBL" id="JAJHUN010000001">
    <property type="protein sequence ID" value="KAJ4163582.1"/>
    <property type="molecule type" value="Genomic_DNA"/>
</dbReference>
<reference evidence="3" key="1">
    <citation type="journal article" date="2023" name="Access Microbiol">
        <title>De-novo genome assembly for Akanthomyces muscarius, a biocontrol agent of insect agricultural pests.</title>
        <authorList>
            <person name="Erdos Z."/>
            <person name="Studholme D.J."/>
            <person name="Raymond B."/>
            <person name="Sharma M."/>
        </authorList>
    </citation>
    <scope>NUCLEOTIDE SEQUENCE</scope>
    <source>
        <strain evidence="3">Ve6</strain>
    </source>
</reference>
<dbReference type="CDD" id="cd00067">
    <property type="entry name" value="GAL4"/>
    <property type="match status" value="1"/>
</dbReference>
<dbReference type="SMART" id="SM00066">
    <property type="entry name" value="GAL4"/>
    <property type="match status" value="1"/>
</dbReference>
<dbReference type="GO" id="GO:0008270">
    <property type="term" value="F:zinc ion binding"/>
    <property type="evidence" value="ECO:0007669"/>
    <property type="project" value="InterPro"/>
</dbReference>
<dbReference type="RefSeq" id="XP_056058497.1">
    <property type="nucleotide sequence ID" value="XM_056202994.1"/>
</dbReference>
<feature type="domain" description="Zn(2)-C6 fungal-type" evidence="2">
    <location>
        <begin position="20"/>
        <end position="63"/>
    </location>
</feature>
<evidence type="ECO:0000256" key="1">
    <source>
        <dbReference type="ARBA" id="ARBA00023242"/>
    </source>
</evidence>
<name>A0A9W8UP55_AKAMU</name>
<accession>A0A9W8UP55</accession>
<dbReference type="AlphaFoldDB" id="A0A9W8UP55"/>
<dbReference type="GO" id="GO:0000981">
    <property type="term" value="F:DNA-binding transcription factor activity, RNA polymerase II-specific"/>
    <property type="evidence" value="ECO:0007669"/>
    <property type="project" value="InterPro"/>
</dbReference>
<dbReference type="Pfam" id="PF00172">
    <property type="entry name" value="Zn_clus"/>
    <property type="match status" value="1"/>
</dbReference>
<evidence type="ECO:0000313" key="4">
    <source>
        <dbReference type="Proteomes" id="UP001144673"/>
    </source>
</evidence>
<dbReference type="PANTHER" id="PTHR38111:SF2">
    <property type="entry name" value="FINGER DOMAIN PROTEIN, PUTATIVE (AFU_ORTHOLOGUE AFUA_1G01560)-RELATED"/>
    <property type="match status" value="1"/>
</dbReference>
<evidence type="ECO:0000313" key="3">
    <source>
        <dbReference type="EMBL" id="KAJ4163582.1"/>
    </source>
</evidence>
<proteinExistence type="predicted"/>
<dbReference type="Pfam" id="PF11951">
    <property type="entry name" value="Fungal_trans_2"/>
    <property type="match status" value="1"/>
</dbReference>
<protein>
    <recommendedName>
        <fullName evidence="2">Zn(2)-C6 fungal-type domain-containing protein</fullName>
    </recommendedName>
</protein>
<dbReference type="KEGG" id="amus:LMH87_005303"/>
<dbReference type="Proteomes" id="UP001144673">
    <property type="component" value="Chromosome 1"/>
</dbReference>
<dbReference type="InterPro" id="IPR036864">
    <property type="entry name" value="Zn2-C6_fun-type_DNA-bd_sf"/>
</dbReference>
<keyword evidence="1" id="KW-0539">Nucleus</keyword>
<dbReference type="SUPFAM" id="SSF57701">
    <property type="entry name" value="Zn2/Cys6 DNA-binding domain"/>
    <property type="match status" value="1"/>
</dbReference>
<comment type="caution">
    <text evidence="3">The sequence shown here is derived from an EMBL/GenBank/DDBJ whole genome shotgun (WGS) entry which is preliminary data.</text>
</comment>
<dbReference type="InterPro" id="IPR021858">
    <property type="entry name" value="Fun_TF"/>
</dbReference>
<dbReference type="InterPro" id="IPR053178">
    <property type="entry name" value="Osmoadaptation_assoc"/>
</dbReference>
<keyword evidence="4" id="KW-1185">Reference proteome</keyword>